<name>A0A5D4HAS4_9SPHI</name>
<dbReference type="EMBL" id="VTAV01000003">
    <property type="protein sequence ID" value="TYR36919.1"/>
    <property type="molecule type" value="Genomic_DNA"/>
</dbReference>
<proteinExistence type="predicted"/>
<sequence length="69" mass="7936">MKIVLEVKESKVDFLLALLNDLPYVKAMPINDEEDGRFLDEIREAVKDVNLIKKGKLKGRPVEELLNEL</sequence>
<reference evidence="1 2" key="1">
    <citation type="submission" date="2019-08" db="EMBL/GenBank/DDBJ databases">
        <title>Phlebobacter frassis gen. nov. sp. nov., a new member of family Sphingobacteriaceae isolated from sand fly rearing media.</title>
        <authorList>
            <person name="Kakumanu M.L."/>
            <person name="Marayati B.F."/>
            <person name="Wada-Katsumata A."/>
            <person name="Wasserberg G."/>
            <person name="Schal C."/>
            <person name="Apperson C.S."/>
            <person name="Ponnusamy L."/>
        </authorList>
    </citation>
    <scope>NUCLEOTIDE SEQUENCE [LARGE SCALE GENOMIC DNA]</scope>
    <source>
        <strain evidence="1 2">SSI9</strain>
    </source>
</reference>
<protein>
    <submittedName>
        <fullName evidence="1">Uncharacterized protein</fullName>
    </submittedName>
</protein>
<organism evidence="1 2">
    <name type="scientific">Sphingobacterium phlebotomi</name>
    <dbReference type="NCBI Taxonomy" id="2605433"/>
    <lineage>
        <taxon>Bacteria</taxon>
        <taxon>Pseudomonadati</taxon>
        <taxon>Bacteroidota</taxon>
        <taxon>Sphingobacteriia</taxon>
        <taxon>Sphingobacteriales</taxon>
        <taxon>Sphingobacteriaceae</taxon>
        <taxon>Sphingobacterium</taxon>
    </lineage>
</organism>
<keyword evidence="2" id="KW-1185">Reference proteome</keyword>
<comment type="caution">
    <text evidence="1">The sequence shown here is derived from an EMBL/GenBank/DDBJ whole genome shotgun (WGS) entry which is preliminary data.</text>
</comment>
<evidence type="ECO:0000313" key="1">
    <source>
        <dbReference type="EMBL" id="TYR36919.1"/>
    </source>
</evidence>
<gene>
    <name evidence="1" type="ORF">FXV77_06995</name>
</gene>
<dbReference type="RefSeq" id="WP_148918506.1">
    <property type="nucleotide sequence ID" value="NZ_VTAV01000003.1"/>
</dbReference>
<accession>A0A5D4HAS4</accession>
<evidence type="ECO:0000313" key="2">
    <source>
        <dbReference type="Proteomes" id="UP000322362"/>
    </source>
</evidence>
<dbReference type="AlphaFoldDB" id="A0A5D4HAS4"/>
<dbReference type="Proteomes" id="UP000322362">
    <property type="component" value="Unassembled WGS sequence"/>
</dbReference>